<dbReference type="InterPro" id="IPR003663">
    <property type="entry name" value="Sugar/inositol_transpt"/>
</dbReference>
<evidence type="ECO:0000256" key="4">
    <source>
        <dbReference type="ARBA" id="ARBA00022597"/>
    </source>
</evidence>
<dbReference type="AlphaFoldDB" id="A0A9P0MW91"/>
<dbReference type="InterPro" id="IPR020846">
    <property type="entry name" value="MFS_dom"/>
</dbReference>
<dbReference type="PRINTS" id="PR00171">
    <property type="entry name" value="SUGRTRNSPORT"/>
</dbReference>
<name>A0A9P0MW91_NEZVI</name>
<comment type="subcellular location">
    <subcellularLocation>
        <location evidence="1">Cell membrane</location>
        <topology evidence="1">Multi-pass membrane protein</topology>
    </subcellularLocation>
</comment>
<feature type="transmembrane region" description="Helical" evidence="8">
    <location>
        <begin position="62"/>
        <end position="79"/>
    </location>
</feature>
<feature type="transmembrane region" description="Helical" evidence="8">
    <location>
        <begin position="390"/>
        <end position="413"/>
    </location>
</feature>
<dbReference type="InterPro" id="IPR005829">
    <property type="entry name" value="Sugar_transporter_CS"/>
</dbReference>
<dbReference type="PROSITE" id="PS50850">
    <property type="entry name" value="MFS"/>
    <property type="match status" value="1"/>
</dbReference>
<feature type="transmembrane region" description="Helical" evidence="8">
    <location>
        <begin position="20"/>
        <end position="42"/>
    </location>
</feature>
<evidence type="ECO:0000256" key="1">
    <source>
        <dbReference type="ARBA" id="ARBA00004651"/>
    </source>
</evidence>
<dbReference type="Pfam" id="PF00083">
    <property type="entry name" value="Sugar_tr"/>
    <property type="match status" value="1"/>
</dbReference>
<feature type="transmembrane region" description="Helical" evidence="8">
    <location>
        <begin position="172"/>
        <end position="190"/>
    </location>
</feature>
<evidence type="ECO:0000256" key="2">
    <source>
        <dbReference type="ARBA" id="ARBA00022448"/>
    </source>
</evidence>
<keyword evidence="5 8" id="KW-0812">Transmembrane</keyword>
<gene>
    <name evidence="10" type="ORF">NEZAVI_LOCUS13111</name>
</gene>
<evidence type="ECO:0000256" key="3">
    <source>
        <dbReference type="ARBA" id="ARBA00022475"/>
    </source>
</evidence>
<feature type="transmembrane region" description="Helical" evidence="8">
    <location>
        <begin position="110"/>
        <end position="133"/>
    </location>
</feature>
<dbReference type="InterPro" id="IPR050549">
    <property type="entry name" value="MFS_Trehalose_Transporter"/>
</dbReference>
<keyword evidence="4" id="KW-0762">Sugar transport</keyword>
<evidence type="ECO:0000256" key="7">
    <source>
        <dbReference type="ARBA" id="ARBA00023136"/>
    </source>
</evidence>
<feature type="transmembrane region" description="Helical" evidence="8">
    <location>
        <begin position="349"/>
        <end position="369"/>
    </location>
</feature>
<dbReference type="PANTHER" id="PTHR48021">
    <property type="match status" value="1"/>
</dbReference>
<sequence>MNTSEYSINTTVTKDKPSYFRAYLGVIIASLLHFSTGAVMGWSSPMLPKLNLTSIESSLVGSLYSLGAAPGPFIITLCLDTIGRKGTLYVLWLFFISSWILLLSSTNINIIYIARLMGGIGVGGACAGIPVYVSEIAITDIRGRLGSLSFMFIAFGALLVYCIGPIVDYHTLSAYGISVAVIFLILFYFLPESPYYYIRKGRRKEASASLQKLRYYTTQEKLDEEINYIQKTIYNEKSSVMSFMEAIKTPAVLKAIGISIFLVMMQQFACGNPISAYGQTIFENANLNFPATIVPVIYLFSSLFGFVSVILVNRYLTIKTAMLISGIGCGILTGLLGLYFYLINNGVELYYYSYLSVVAAVGANLFIDLGMGPLIWPLVAELLPPAIKGVGTGICGFMSSLTGFCCIGIFSIVADKYGYSTSFFGFASLMIMSTIGSIFFIPDTTGKTFHEIQQMLAK</sequence>
<keyword evidence="11" id="KW-1185">Reference proteome</keyword>
<dbReference type="SUPFAM" id="SSF103473">
    <property type="entry name" value="MFS general substrate transporter"/>
    <property type="match status" value="1"/>
</dbReference>
<dbReference type="EMBL" id="OV725082">
    <property type="protein sequence ID" value="CAH1404757.1"/>
    <property type="molecule type" value="Genomic_DNA"/>
</dbReference>
<dbReference type="InterPro" id="IPR036259">
    <property type="entry name" value="MFS_trans_sf"/>
</dbReference>
<keyword evidence="7 8" id="KW-0472">Membrane</keyword>
<feature type="transmembrane region" description="Helical" evidence="8">
    <location>
        <begin position="323"/>
        <end position="343"/>
    </location>
</feature>
<proteinExistence type="predicted"/>
<dbReference type="Proteomes" id="UP001152798">
    <property type="component" value="Chromosome 6"/>
</dbReference>
<dbReference type="OrthoDB" id="6612832at2759"/>
<organism evidence="10 11">
    <name type="scientific">Nezara viridula</name>
    <name type="common">Southern green stink bug</name>
    <name type="synonym">Cimex viridulus</name>
    <dbReference type="NCBI Taxonomy" id="85310"/>
    <lineage>
        <taxon>Eukaryota</taxon>
        <taxon>Metazoa</taxon>
        <taxon>Ecdysozoa</taxon>
        <taxon>Arthropoda</taxon>
        <taxon>Hexapoda</taxon>
        <taxon>Insecta</taxon>
        <taxon>Pterygota</taxon>
        <taxon>Neoptera</taxon>
        <taxon>Paraneoptera</taxon>
        <taxon>Hemiptera</taxon>
        <taxon>Heteroptera</taxon>
        <taxon>Panheteroptera</taxon>
        <taxon>Pentatomomorpha</taxon>
        <taxon>Pentatomoidea</taxon>
        <taxon>Pentatomidae</taxon>
        <taxon>Pentatominae</taxon>
        <taxon>Nezara</taxon>
    </lineage>
</organism>
<keyword evidence="3" id="KW-1003">Cell membrane</keyword>
<keyword evidence="6 8" id="KW-1133">Transmembrane helix</keyword>
<dbReference type="InterPro" id="IPR005828">
    <property type="entry name" value="MFS_sugar_transport-like"/>
</dbReference>
<evidence type="ECO:0000313" key="11">
    <source>
        <dbReference type="Proteomes" id="UP001152798"/>
    </source>
</evidence>
<dbReference type="GO" id="GO:0005886">
    <property type="term" value="C:plasma membrane"/>
    <property type="evidence" value="ECO:0007669"/>
    <property type="project" value="UniProtKB-SubCell"/>
</dbReference>
<evidence type="ECO:0000256" key="8">
    <source>
        <dbReference type="SAM" id="Phobius"/>
    </source>
</evidence>
<dbReference type="Gene3D" id="1.20.1250.20">
    <property type="entry name" value="MFS general substrate transporter like domains"/>
    <property type="match status" value="1"/>
</dbReference>
<evidence type="ECO:0000256" key="6">
    <source>
        <dbReference type="ARBA" id="ARBA00022989"/>
    </source>
</evidence>
<dbReference type="PROSITE" id="PS00217">
    <property type="entry name" value="SUGAR_TRANSPORT_2"/>
    <property type="match status" value="1"/>
</dbReference>
<reference evidence="10" key="1">
    <citation type="submission" date="2022-01" db="EMBL/GenBank/DDBJ databases">
        <authorList>
            <person name="King R."/>
        </authorList>
    </citation>
    <scope>NUCLEOTIDE SEQUENCE</scope>
</reference>
<feature type="transmembrane region" description="Helical" evidence="8">
    <location>
        <begin position="251"/>
        <end position="269"/>
    </location>
</feature>
<keyword evidence="2" id="KW-0813">Transport</keyword>
<evidence type="ECO:0000259" key="9">
    <source>
        <dbReference type="PROSITE" id="PS50850"/>
    </source>
</evidence>
<dbReference type="GO" id="GO:0022857">
    <property type="term" value="F:transmembrane transporter activity"/>
    <property type="evidence" value="ECO:0007669"/>
    <property type="project" value="InterPro"/>
</dbReference>
<protein>
    <recommendedName>
        <fullName evidence="9">Major facilitator superfamily (MFS) profile domain-containing protein</fullName>
    </recommendedName>
</protein>
<feature type="transmembrane region" description="Helical" evidence="8">
    <location>
        <begin position="419"/>
        <end position="441"/>
    </location>
</feature>
<feature type="transmembrane region" description="Helical" evidence="8">
    <location>
        <begin position="86"/>
        <end position="104"/>
    </location>
</feature>
<feature type="domain" description="Major facilitator superfamily (MFS) profile" evidence="9">
    <location>
        <begin position="21"/>
        <end position="445"/>
    </location>
</feature>
<feature type="transmembrane region" description="Helical" evidence="8">
    <location>
        <begin position="145"/>
        <end position="166"/>
    </location>
</feature>
<dbReference type="PANTHER" id="PTHR48021:SF47">
    <property type="entry name" value="GH17672P"/>
    <property type="match status" value="1"/>
</dbReference>
<feature type="transmembrane region" description="Helical" evidence="8">
    <location>
        <begin position="289"/>
        <end position="311"/>
    </location>
</feature>
<accession>A0A9P0MW91</accession>
<evidence type="ECO:0000256" key="5">
    <source>
        <dbReference type="ARBA" id="ARBA00022692"/>
    </source>
</evidence>
<dbReference type="FunFam" id="1.20.1250.20:FF:000218">
    <property type="entry name" value="facilitated trehalose transporter Tret1"/>
    <property type="match status" value="1"/>
</dbReference>
<evidence type="ECO:0000313" key="10">
    <source>
        <dbReference type="EMBL" id="CAH1404757.1"/>
    </source>
</evidence>